<gene>
    <name evidence="1" type="ORF">J2X31_002679</name>
</gene>
<evidence type="ECO:0000313" key="2">
    <source>
        <dbReference type="Proteomes" id="UP001255185"/>
    </source>
</evidence>
<protein>
    <recommendedName>
        <fullName evidence="3">DUF2946 domain-containing protein</fullName>
    </recommendedName>
</protein>
<organism evidence="1 2">
    <name type="scientific">Flavobacterium arsenatis</name>
    <dbReference type="NCBI Taxonomy" id="1484332"/>
    <lineage>
        <taxon>Bacteria</taxon>
        <taxon>Pseudomonadati</taxon>
        <taxon>Bacteroidota</taxon>
        <taxon>Flavobacteriia</taxon>
        <taxon>Flavobacteriales</taxon>
        <taxon>Flavobacteriaceae</taxon>
        <taxon>Flavobacterium</taxon>
    </lineage>
</organism>
<name>A0ABU1TRZ4_9FLAO</name>
<keyword evidence="2" id="KW-1185">Reference proteome</keyword>
<evidence type="ECO:0000313" key="1">
    <source>
        <dbReference type="EMBL" id="MDR6968653.1"/>
    </source>
</evidence>
<dbReference type="Proteomes" id="UP001255185">
    <property type="component" value="Unassembled WGS sequence"/>
</dbReference>
<proteinExistence type="predicted"/>
<comment type="caution">
    <text evidence="1">The sequence shown here is derived from an EMBL/GenBank/DDBJ whole genome shotgun (WGS) entry which is preliminary data.</text>
</comment>
<dbReference type="RefSeq" id="WP_310027263.1">
    <property type="nucleotide sequence ID" value="NZ_JAVDVI010000012.1"/>
</dbReference>
<accession>A0ABU1TRZ4</accession>
<dbReference type="EMBL" id="JAVDVI010000012">
    <property type="protein sequence ID" value="MDR6968653.1"/>
    <property type="molecule type" value="Genomic_DNA"/>
</dbReference>
<reference evidence="1 2" key="1">
    <citation type="submission" date="2023-07" db="EMBL/GenBank/DDBJ databases">
        <title>Sorghum-associated microbial communities from plants grown in Nebraska, USA.</title>
        <authorList>
            <person name="Schachtman D."/>
        </authorList>
    </citation>
    <scope>NUCLEOTIDE SEQUENCE [LARGE SCALE GENOMIC DNA]</scope>
    <source>
        <strain evidence="1 2">3773</strain>
    </source>
</reference>
<sequence>MKKKFAILNLSLMITVLFAILFQSLHSYEHILEEKATFTHLDSSKKDVHANNHNHEKCFVCEFTFSNFIGTEFTSFQFKTSFEAIAYSFFYTETPSVFSGSQATLRGPPASIC</sequence>
<evidence type="ECO:0008006" key="3">
    <source>
        <dbReference type="Google" id="ProtNLM"/>
    </source>
</evidence>